<sequence length="83" mass="8285">MRGDFVLPRPTNGYAIASLISSCVGPITLLVGFVVGPILGVVALKQIGRTGEKGRGLAIAGIVIGAIPLLLAIAVGVVVLSGH</sequence>
<dbReference type="Pfam" id="PF13828">
    <property type="entry name" value="DUF4190"/>
    <property type="match status" value="1"/>
</dbReference>
<dbReference type="PROSITE" id="PS51257">
    <property type="entry name" value="PROKAR_LIPOPROTEIN"/>
    <property type="match status" value="1"/>
</dbReference>
<gene>
    <name evidence="3" type="ORF">FGL95_08355</name>
</gene>
<proteinExistence type="predicted"/>
<evidence type="ECO:0000256" key="1">
    <source>
        <dbReference type="SAM" id="Phobius"/>
    </source>
</evidence>
<feature type="domain" description="DUF4190" evidence="2">
    <location>
        <begin position="14"/>
        <end position="74"/>
    </location>
</feature>
<keyword evidence="1" id="KW-0472">Membrane</keyword>
<dbReference type="AlphaFoldDB" id="A0A848KD00"/>
<keyword evidence="4" id="KW-1185">Reference proteome</keyword>
<comment type="caution">
    <text evidence="3">The sequence shown here is derived from an EMBL/GenBank/DDBJ whole genome shotgun (WGS) entry which is preliminary data.</text>
</comment>
<keyword evidence="1" id="KW-1133">Transmembrane helix</keyword>
<feature type="transmembrane region" description="Helical" evidence="1">
    <location>
        <begin position="56"/>
        <end position="80"/>
    </location>
</feature>
<name>A0A848KD00_9NOCA</name>
<evidence type="ECO:0000259" key="2">
    <source>
        <dbReference type="Pfam" id="PF13828"/>
    </source>
</evidence>
<protein>
    <submittedName>
        <fullName evidence="3">DUF4190 domain-containing protein</fullName>
    </submittedName>
</protein>
<evidence type="ECO:0000313" key="4">
    <source>
        <dbReference type="Proteomes" id="UP000535543"/>
    </source>
</evidence>
<keyword evidence="1" id="KW-0812">Transmembrane</keyword>
<reference evidence="3 4" key="2">
    <citation type="submission" date="2020-06" db="EMBL/GenBank/DDBJ databases">
        <title>Antribacter stalactiti gen. nov., sp. nov., a new member of the family Nacardiaceae isolated from a cave.</title>
        <authorList>
            <person name="Kim I.S."/>
        </authorList>
    </citation>
    <scope>NUCLEOTIDE SEQUENCE [LARGE SCALE GENOMIC DNA]</scope>
    <source>
        <strain evidence="3 4">YC2-7</strain>
    </source>
</reference>
<evidence type="ECO:0000313" key="3">
    <source>
        <dbReference type="EMBL" id="NMN95044.1"/>
    </source>
</evidence>
<dbReference type="Proteomes" id="UP000535543">
    <property type="component" value="Unassembled WGS sequence"/>
</dbReference>
<accession>A0A848KD00</accession>
<dbReference type="EMBL" id="VCQU01000002">
    <property type="protein sequence ID" value="NMN95044.1"/>
    <property type="molecule type" value="Genomic_DNA"/>
</dbReference>
<reference evidence="3 4" key="1">
    <citation type="submission" date="2019-05" db="EMBL/GenBank/DDBJ databases">
        <authorList>
            <person name="Lee S.D."/>
        </authorList>
    </citation>
    <scope>NUCLEOTIDE SEQUENCE [LARGE SCALE GENOMIC DNA]</scope>
    <source>
        <strain evidence="3 4">YC2-7</strain>
    </source>
</reference>
<organism evidence="3 4">
    <name type="scientific">Antrihabitans stalactiti</name>
    <dbReference type="NCBI Taxonomy" id="2584121"/>
    <lineage>
        <taxon>Bacteria</taxon>
        <taxon>Bacillati</taxon>
        <taxon>Actinomycetota</taxon>
        <taxon>Actinomycetes</taxon>
        <taxon>Mycobacteriales</taxon>
        <taxon>Nocardiaceae</taxon>
        <taxon>Antrihabitans</taxon>
    </lineage>
</organism>
<dbReference type="InterPro" id="IPR025241">
    <property type="entry name" value="DUF4190"/>
</dbReference>
<feature type="transmembrane region" description="Helical" evidence="1">
    <location>
        <begin position="14"/>
        <end position="44"/>
    </location>
</feature>